<keyword evidence="2" id="KW-1185">Reference proteome</keyword>
<name>A0A162PPE9_9CRUS</name>
<sequence>MMLLVIQCTETQKNFTERRIFNAKLVSLFNSQQNRVGLEKPWRIAPLLDYRNPAIRMVKEVYWN</sequence>
<organism evidence="1 2">
    <name type="scientific">Daphnia magna</name>
    <dbReference type="NCBI Taxonomy" id="35525"/>
    <lineage>
        <taxon>Eukaryota</taxon>
        <taxon>Metazoa</taxon>
        <taxon>Ecdysozoa</taxon>
        <taxon>Arthropoda</taxon>
        <taxon>Crustacea</taxon>
        <taxon>Branchiopoda</taxon>
        <taxon>Diplostraca</taxon>
        <taxon>Cladocera</taxon>
        <taxon>Anomopoda</taxon>
        <taxon>Daphniidae</taxon>
        <taxon>Daphnia</taxon>
    </lineage>
</organism>
<gene>
    <name evidence="1" type="ORF">APZ42_014670</name>
</gene>
<dbReference type="AlphaFoldDB" id="A0A162PPE9"/>
<dbReference type="EMBL" id="LRGB01000452">
    <property type="protein sequence ID" value="KZS19029.1"/>
    <property type="molecule type" value="Genomic_DNA"/>
</dbReference>
<evidence type="ECO:0000313" key="2">
    <source>
        <dbReference type="Proteomes" id="UP000076858"/>
    </source>
</evidence>
<reference evidence="1 2" key="1">
    <citation type="submission" date="2016-03" db="EMBL/GenBank/DDBJ databases">
        <title>EvidentialGene: Evidence-directed Construction of Genes on Genomes.</title>
        <authorList>
            <person name="Gilbert D.G."/>
            <person name="Choi J.-H."/>
            <person name="Mockaitis K."/>
            <person name="Colbourne J."/>
            <person name="Pfrender M."/>
        </authorList>
    </citation>
    <scope>NUCLEOTIDE SEQUENCE [LARGE SCALE GENOMIC DNA]</scope>
    <source>
        <strain evidence="1 2">Xinb3</strain>
        <tissue evidence="1">Complete organism</tissue>
    </source>
</reference>
<evidence type="ECO:0000313" key="1">
    <source>
        <dbReference type="EMBL" id="KZS19029.1"/>
    </source>
</evidence>
<accession>A0A162PPE9</accession>
<protein>
    <submittedName>
        <fullName evidence="1">Uncharacterized protein</fullName>
    </submittedName>
</protein>
<comment type="caution">
    <text evidence="1">The sequence shown here is derived from an EMBL/GenBank/DDBJ whole genome shotgun (WGS) entry which is preliminary data.</text>
</comment>
<dbReference type="Proteomes" id="UP000076858">
    <property type="component" value="Unassembled WGS sequence"/>
</dbReference>
<proteinExistence type="predicted"/>